<evidence type="ECO:0000313" key="1">
    <source>
        <dbReference type="EMBL" id="CEK47488.1"/>
    </source>
</evidence>
<accession>A0A0B6XUD4</accession>
<feature type="non-terminal residue" evidence="1">
    <location>
        <position position="68"/>
    </location>
</feature>
<reference evidence="1" key="1">
    <citation type="submission" date="2014-12" db="EMBL/GenBank/DDBJ databases">
        <title>Insight into the proteome of Arion vulgaris.</title>
        <authorList>
            <person name="Aradska J."/>
            <person name="Bulat T."/>
            <person name="Smidak R."/>
            <person name="Sarate P."/>
            <person name="Gangsoo J."/>
            <person name="Sialana F."/>
            <person name="Bilban M."/>
            <person name="Lubec G."/>
        </authorList>
    </citation>
    <scope>NUCLEOTIDE SEQUENCE</scope>
    <source>
        <tissue evidence="1">Skin</tissue>
    </source>
</reference>
<name>A0A0B6XUD4_9EUPU</name>
<gene>
    <name evidence="1" type="primary">ORF1476</name>
</gene>
<sequence>SDSKGAPDAVISNGYVPNGVVKENHKIIEHSADMKSSNNSEELQGLMAAMLTSVDRSDTLGKSKGEKI</sequence>
<feature type="non-terminal residue" evidence="1">
    <location>
        <position position="1"/>
    </location>
</feature>
<dbReference type="AlphaFoldDB" id="A0A0B6XUD4"/>
<dbReference type="EMBL" id="HACG01000623">
    <property type="protein sequence ID" value="CEK47488.1"/>
    <property type="molecule type" value="Transcribed_RNA"/>
</dbReference>
<protein>
    <submittedName>
        <fullName evidence="1">Uncharacterized protein</fullName>
    </submittedName>
</protein>
<proteinExistence type="predicted"/>
<organism evidence="1">
    <name type="scientific">Arion vulgaris</name>
    <dbReference type="NCBI Taxonomy" id="1028688"/>
    <lineage>
        <taxon>Eukaryota</taxon>
        <taxon>Metazoa</taxon>
        <taxon>Spiralia</taxon>
        <taxon>Lophotrochozoa</taxon>
        <taxon>Mollusca</taxon>
        <taxon>Gastropoda</taxon>
        <taxon>Heterobranchia</taxon>
        <taxon>Euthyneura</taxon>
        <taxon>Panpulmonata</taxon>
        <taxon>Eupulmonata</taxon>
        <taxon>Stylommatophora</taxon>
        <taxon>Helicina</taxon>
        <taxon>Arionoidea</taxon>
        <taxon>Arionidae</taxon>
        <taxon>Arion</taxon>
    </lineage>
</organism>